<reference evidence="1 2" key="1">
    <citation type="submission" date="2019-03" db="EMBL/GenBank/DDBJ databases">
        <title>Genomic Encyclopedia of Type Strains, Phase IV (KMG-IV): sequencing the most valuable type-strain genomes for metagenomic binning, comparative biology and taxonomic classification.</title>
        <authorList>
            <person name="Goeker M."/>
        </authorList>
    </citation>
    <scope>NUCLEOTIDE SEQUENCE [LARGE SCALE GENOMIC DNA]</scope>
    <source>
        <strain evidence="1 2">DSM 7445</strain>
    </source>
</reference>
<sequence length="63" mass="7345">MGARIAPTRLALEIAHRFLQVSTPLDEMLQHPTYRPILENVARRHMQRLARQDVKKLQANDLD</sequence>
<name>A0A4R3HYR4_PAULE</name>
<dbReference type="EMBL" id="SLZQ01000004">
    <property type="protein sequence ID" value="TCS37461.1"/>
    <property type="molecule type" value="Genomic_DNA"/>
</dbReference>
<accession>A0A4R3HYR4</accession>
<dbReference type="OrthoDB" id="8759901at2"/>
<keyword evidence="2" id="KW-1185">Reference proteome</keyword>
<proteinExistence type="predicted"/>
<protein>
    <submittedName>
        <fullName evidence="1">Uncharacterized protein</fullName>
    </submittedName>
</protein>
<comment type="caution">
    <text evidence="1">The sequence shown here is derived from an EMBL/GenBank/DDBJ whole genome shotgun (WGS) entry which is preliminary data.</text>
</comment>
<organism evidence="1 2">
    <name type="scientific">Paucimonas lemoignei</name>
    <name type="common">Pseudomonas lemoignei</name>
    <dbReference type="NCBI Taxonomy" id="29443"/>
    <lineage>
        <taxon>Bacteria</taxon>
        <taxon>Pseudomonadati</taxon>
        <taxon>Pseudomonadota</taxon>
        <taxon>Betaproteobacteria</taxon>
        <taxon>Burkholderiales</taxon>
        <taxon>Burkholderiaceae</taxon>
        <taxon>Paucimonas</taxon>
    </lineage>
</organism>
<gene>
    <name evidence="1" type="ORF">EDC30_104265</name>
</gene>
<dbReference type="Proteomes" id="UP000295382">
    <property type="component" value="Unassembled WGS sequence"/>
</dbReference>
<evidence type="ECO:0000313" key="1">
    <source>
        <dbReference type="EMBL" id="TCS37461.1"/>
    </source>
</evidence>
<dbReference type="RefSeq" id="WP_132258403.1">
    <property type="nucleotide sequence ID" value="NZ_SLZQ01000004.1"/>
</dbReference>
<evidence type="ECO:0000313" key="2">
    <source>
        <dbReference type="Proteomes" id="UP000295382"/>
    </source>
</evidence>
<dbReference type="AlphaFoldDB" id="A0A4R3HYR4"/>